<keyword evidence="1" id="KW-0732">Signal</keyword>
<organism evidence="3 4">
    <name type="scientific">Alkalimarinus alittae</name>
    <dbReference type="NCBI Taxonomy" id="2961619"/>
    <lineage>
        <taxon>Bacteria</taxon>
        <taxon>Pseudomonadati</taxon>
        <taxon>Pseudomonadota</taxon>
        <taxon>Gammaproteobacteria</taxon>
        <taxon>Alteromonadales</taxon>
        <taxon>Alteromonadaceae</taxon>
        <taxon>Alkalimarinus</taxon>
    </lineage>
</organism>
<evidence type="ECO:0000259" key="2">
    <source>
        <dbReference type="Pfam" id="PF07589"/>
    </source>
</evidence>
<sequence length="210" mass="21007">MIYRLISSALISIALSFSASTFAMPTLDFDVDGAGSSVDSSGITLCSGCTTNLTLASGLDSEIFSLAAGDSYTFDFFNADLYGPASGWGAIGGVVEATLAFSSPGAVDASGTGLGGAAWAWVFGWGGVGGLTFDLSGQPSDITLGDGSIFGVEFSAVSDSCGGKGCTLSQTIQATITAKNVVASVPEPSTIALMCLGLMGLTLTRNNTKA</sequence>
<proteinExistence type="predicted"/>
<feature type="signal peptide" evidence="1">
    <location>
        <begin position="1"/>
        <end position="23"/>
    </location>
</feature>
<evidence type="ECO:0000313" key="3">
    <source>
        <dbReference type="EMBL" id="UZE97697.1"/>
    </source>
</evidence>
<gene>
    <name evidence="3" type="ORF">NKI27_08170</name>
</gene>
<name>A0ABY6N6S2_9ALTE</name>
<evidence type="ECO:0000256" key="1">
    <source>
        <dbReference type="SAM" id="SignalP"/>
    </source>
</evidence>
<dbReference type="EMBL" id="CP100390">
    <property type="protein sequence ID" value="UZE97697.1"/>
    <property type="molecule type" value="Genomic_DNA"/>
</dbReference>
<feature type="domain" description="Ice-binding protein C-terminal" evidence="2">
    <location>
        <begin position="184"/>
        <end position="205"/>
    </location>
</feature>
<dbReference type="RefSeq" id="WP_265049173.1">
    <property type="nucleotide sequence ID" value="NZ_CP100390.1"/>
</dbReference>
<feature type="chain" id="PRO_5045111184" evidence="1">
    <location>
        <begin position="24"/>
        <end position="210"/>
    </location>
</feature>
<keyword evidence="4" id="KW-1185">Reference proteome</keyword>
<protein>
    <submittedName>
        <fullName evidence="3">PEP-CTERM sorting domain-containing protein</fullName>
    </submittedName>
</protein>
<dbReference type="Pfam" id="PF07589">
    <property type="entry name" value="PEP-CTERM"/>
    <property type="match status" value="1"/>
</dbReference>
<dbReference type="InterPro" id="IPR013424">
    <property type="entry name" value="Ice-binding_C"/>
</dbReference>
<accession>A0ABY6N6S2</accession>
<reference evidence="3" key="1">
    <citation type="submission" date="2022-06" db="EMBL/GenBank/DDBJ databases">
        <title>Alkalimarinus sp. nov., isolated from gut of a Alitta virens.</title>
        <authorList>
            <person name="Yang A.I."/>
            <person name="Shin N.-R."/>
        </authorList>
    </citation>
    <scope>NUCLEOTIDE SEQUENCE</scope>
    <source>
        <strain evidence="3">A2M4</strain>
    </source>
</reference>
<evidence type="ECO:0000313" key="4">
    <source>
        <dbReference type="Proteomes" id="UP001163739"/>
    </source>
</evidence>
<dbReference type="Proteomes" id="UP001163739">
    <property type="component" value="Chromosome"/>
</dbReference>
<dbReference type="NCBIfam" id="TIGR02595">
    <property type="entry name" value="PEP_CTERM"/>
    <property type="match status" value="1"/>
</dbReference>